<evidence type="ECO:0000313" key="1">
    <source>
        <dbReference type="EMBL" id="ETW37259.1"/>
    </source>
</evidence>
<dbReference type="AlphaFoldDB" id="A0A024W8L9"/>
<sequence>MCDKILQHLHKYIHIYKYICKSLKNSLYLFSYNTHKREREKIYKTKKIKFICRISIYIKLHHII</sequence>
<dbReference type="EMBL" id="KI926380">
    <property type="protein sequence ID" value="ETW37259.1"/>
    <property type="molecule type" value="Genomic_DNA"/>
</dbReference>
<organism evidence="1 2">
    <name type="scientific">Plasmodium falciparum Tanzania</name>
    <name type="common">2000708</name>
    <dbReference type="NCBI Taxonomy" id="1036725"/>
    <lineage>
        <taxon>Eukaryota</taxon>
        <taxon>Sar</taxon>
        <taxon>Alveolata</taxon>
        <taxon>Apicomplexa</taxon>
        <taxon>Aconoidasida</taxon>
        <taxon>Haemosporida</taxon>
        <taxon>Plasmodiidae</taxon>
        <taxon>Plasmodium</taxon>
        <taxon>Plasmodium (Laverania)</taxon>
    </lineage>
</organism>
<accession>A0A024W8L9</accession>
<dbReference type="Proteomes" id="UP000030708">
    <property type="component" value="Unassembled WGS sequence"/>
</dbReference>
<reference evidence="1 2" key="2">
    <citation type="submission" date="2013-02" db="EMBL/GenBank/DDBJ databases">
        <title>The Genome Sequence of Plasmodium falciparum Tanzania (2000708).</title>
        <authorList>
            <consortium name="The Broad Institute Genome Sequencing Platform"/>
            <consortium name="The Broad Institute Genome Sequencing Center for Infectious Disease"/>
            <person name="Neafsey D."/>
            <person name="Cheeseman I."/>
            <person name="Volkman S."/>
            <person name="Adams J."/>
            <person name="Walker B."/>
            <person name="Young S.K."/>
            <person name="Zeng Q."/>
            <person name="Gargeya S."/>
            <person name="Fitzgerald M."/>
            <person name="Haas B."/>
            <person name="Abouelleil A."/>
            <person name="Alvarado L."/>
            <person name="Arachchi H.M."/>
            <person name="Berlin A.M."/>
            <person name="Chapman S.B."/>
            <person name="Dewar J."/>
            <person name="Goldberg J."/>
            <person name="Griggs A."/>
            <person name="Gujja S."/>
            <person name="Hansen M."/>
            <person name="Howarth C."/>
            <person name="Imamovic A."/>
            <person name="Larimer J."/>
            <person name="McCowan C."/>
            <person name="Murphy C."/>
            <person name="Neiman D."/>
            <person name="Pearson M."/>
            <person name="Priest M."/>
            <person name="Roberts A."/>
            <person name="Saif S."/>
            <person name="Shea T."/>
            <person name="Sisk P."/>
            <person name="Sykes S."/>
            <person name="Wortman J."/>
            <person name="Nusbaum C."/>
            <person name="Birren B."/>
        </authorList>
    </citation>
    <scope>NUCLEOTIDE SEQUENCE [LARGE SCALE GENOMIC DNA]</scope>
    <source>
        <strain evidence="2">Tanzania (2000708)</strain>
    </source>
</reference>
<name>A0A024W8L9_PLAFA</name>
<proteinExistence type="predicted"/>
<protein>
    <submittedName>
        <fullName evidence="1">Uncharacterized protein</fullName>
    </submittedName>
</protein>
<gene>
    <name evidence="1" type="ORF">PFTANZ_02030</name>
</gene>
<evidence type="ECO:0000313" key="2">
    <source>
        <dbReference type="Proteomes" id="UP000030708"/>
    </source>
</evidence>
<reference evidence="1 2" key="1">
    <citation type="submission" date="2013-02" db="EMBL/GenBank/DDBJ databases">
        <title>The Genome Annotation of Plasmodium falciparum Tanzania (2000708).</title>
        <authorList>
            <consortium name="The Broad Institute Genome Sequencing Platform"/>
            <consortium name="The Broad Institute Genome Sequencing Center for Infectious Disease"/>
            <person name="Neafsey D."/>
            <person name="Hoffman S."/>
            <person name="Volkman S."/>
            <person name="Rosenthal P."/>
            <person name="Walker B."/>
            <person name="Young S.K."/>
            <person name="Zeng Q."/>
            <person name="Gargeya S."/>
            <person name="Fitzgerald M."/>
            <person name="Haas B."/>
            <person name="Abouelleil A."/>
            <person name="Allen A.W."/>
            <person name="Alvarado L."/>
            <person name="Arachchi H.M."/>
            <person name="Berlin A.M."/>
            <person name="Chapman S.B."/>
            <person name="Gainer-Dewar J."/>
            <person name="Goldberg J."/>
            <person name="Griggs A."/>
            <person name="Gujja S."/>
            <person name="Hansen M."/>
            <person name="Howarth C."/>
            <person name="Imamovic A."/>
            <person name="Ireland A."/>
            <person name="Larimer J."/>
            <person name="McCowan C."/>
            <person name="Murphy C."/>
            <person name="Pearson M."/>
            <person name="Poon T.W."/>
            <person name="Priest M."/>
            <person name="Roberts A."/>
            <person name="Saif S."/>
            <person name="Shea T."/>
            <person name="Sisk P."/>
            <person name="Sykes S."/>
            <person name="Wortman J."/>
            <person name="Nusbaum C."/>
            <person name="Birren B."/>
        </authorList>
    </citation>
    <scope>NUCLEOTIDE SEQUENCE [LARGE SCALE GENOMIC DNA]</scope>
    <source>
        <strain evidence="2">Tanzania (2000708)</strain>
    </source>
</reference>